<dbReference type="InterPro" id="IPR050126">
    <property type="entry name" value="Ap4A_hydrolase"/>
</dbReference>
<dbReference type="GO" id="GO:0016791">
    <property type="term" value="F:phosphatase activity"/>
    <property type="evidence" value="ECO:0007669"/>
    <property type="project" value="TreeGrafter"/>
</dbReference>
<dbReference type="Pfam" id="PF00149">
    <property type="entry name" value="Metallophos"/>
    <property type="match status" value="1"/>
</dbReference>
<dbReference type="PANTHER" id="PTHR42850">
    <property type="entry name" value="METALLOPHOSPHOESTERASE"/>
    <property type="match status" value="1"/>
</dbReference>
<evidence type="ECO:0000313" key="3">
    <source>
        <dbReference type="Proteomes" id="UP000004725"/>
    </source>
</evidence>
<name>A0AA87ILQ1_9BACL</name>
<dbReference type="GO" id="GO:0005737">
    <property type="term" value="C:cytoplasm"/>
    <property type="evidence" value="ECO:0007669"/>
    <property type="project" value="TreeGrafter"/>
</dbReference>
<proteinExistence type="predicted"/>
<evidence type="ECO:0000313" key="2">
    <source>
        <dbReference type="EMBL" id="EIM07015.1"/>
    </source>
</evidence>
<comment type="caution">
    <text evidence="2">The sequence shown here is derived from an EMBL/GenBank/DDBJ whole genome shotgun (WGS) entry which is preliminary data.</text>
</comment>
<evidence type="ECO:0000259" key="1">
    <source>
        <dbReference type="Pfam" id="PF00149"/>
    </source>
</evidence>
<dbReference type="PANTHER" id="PTHR42850:SF2">
    <property type="entry name" value="BLL5683 PROTEIN"/>
    <property type="match status" value="1"/>
</dbReference>
<dbReference type="EMBL" id="AJYB01000023">
    <property type="protein sequence ID" value="EIM07015.1"/>
    <property type="molecule type" value="Genomic_DNA"/>
</dbReference>
<dbReference type="InterPro" id="IPR004843">
    <property type="entry name" value="Calcineurin-like_PHP"/>
</dbReference>
<dbReference type="CDD" id="cd00838">
    <property type="entry name" value="MPP_superfamily"/>
    <property type="match status" value="1"/>
</dbReference>
<dbReference type="Proteomes" id="UP000004725">
    <property type="component" value="Unassembled WGS sequence"/>
</dbReference>
<reference evidence="2 3" key="1">
    <citation type="journal article" date="2012" name="J. Bacteriol.">
        <title>Genome Sequence of the Antarctic Psychrophile Bacterium Planococcus antarcticus DSM 14505.</title>
        <authorList>
            <person name="Margolles A."/>
            <person name="Gueimonde M."/>
            <person name="Sanchez B."/>
        </authorList>
    </citation>
    <scope>NUCLEOTIDE SEQUENCE [LARGE SCALE GENOMIC DNA]</scope>
    <source>
        <strain evidence="2 3">DSM 14505</strain>
    </source>
</reference>
<dbReference type="RefSeq" id="WP_006829510.1">
    <property type="nucleotide sequence ID" value="NZ_AJYB01000023.1"/>
</dbReference>
<dbReference type="AlphaFoldDB" id="A0AA87ILQ1"/>
<gene>
    <name evidence="2" type="ORF">A1A1_07534</name>
</gene>
<feature type="domain" description="Calcineurin-like phosphoesterase" evidence="1">
    <location>
        <begin position="4"/>
        <end position="86"/>
    </location>
</feature>
<protein>
    <submittedName>
        <fullName evidence="2">Metallophosphoesterase</fullName>
    </submittedName>
</protein>
<dbReference type="Gene3D" id="3.60.21.10">
    <property type="match status" value="1"/>
</dbReference>
<dbReference type="InterPro" id="IPR029052">
    <property type="entry name" value="Metallo-depent_PP-like"/>
</dbReference>
<organism evidence="2 3">
    <name type="scientific">Planococcus antarcticus DSM 14505</name>
    <dbReference type="NCBI Taxonomy" id="1185653"/>
    <lineage>
        <taxon>Bacteria</taxon>
        <taxon>Bacillati</taxon>
        <taxon>Bacillota</taxon>
        <taxon>Bacilli</taxon>
        <taxon>Bacillales</taxon>
        <taxon>Caryophanaceae</taxon>
        <taxon>Planococcus</taxon>
    </lineage>
</organism>
<dbReference type="SUPFAM" id="SSF56300">
    <property type="entry name" value="Metallo-dependent phosphatases"/>
    <property type="match status" value="1"/>
</dbReference>
<accession>A0AA87ILQ1</accession>
<sequence length="140" mass="15624">MSTTIAVIADVHGNIAALHAVLDEIDDNPDIEHIYCIGDMVGIGYETNEVLDLLFSRTDTSFVIGNHATIKITAEDLVVELRSVPYKNHGFLLGYEFLAVPEEIYEPLLFLYRFPVFISTKAIAMEATIIKIPMFTNQCS</sequence>